<dbReference type="GO" id="GO:0003824">
    <property type="term" value="F:catalytic activity"/>
    <property type="evidence" value="ECO:0007669"/>
    <property type="project" value="InterPro"/>
</dbReference>
<dbReference type="STRING" id="486041.B0DLE6"/>
<dbReference type="SUPFAM" id="SSF48557">
    <property type="entry name" value="L-aspartase-like"/>
    <property type="match status" value="1"/>
</dbReference>
<dbReference type="InParanoid" id="B0DLE6"/>
<dbReference type="KEGG" id="lbc:LACBIDRAFT_330474"/>
<dbReference type="InterPro" id="IPR008948">
    <property type="entry name" value="L-Aspartase-like"/>
</dbReference>
<reference evidence="1 2" key="1">
    <citation type="journal article" date="2008" name="Nature">
        <title>The genome of Laccaria bicolor provides insights into mycorrhizal symbiosis.</title>
        <authorList>
            <person name="Martin F."/>
            <person name="Aerts A."/>
            <person name="Ahren D."/>
            <person name="Brun A."/>
            <person name="Danchin E.G.J."/>
            <person name="Duchaussoy F."/>
            <person name="Gibon J."/>
            <person name="Kohler A."/>
            <person name="Lindquist E."/>
            <person name="Pereda V."/>
            <person name="Salamov A."/>
            <person name="Shapiro H.J."/>
            <person name="Wuyts J."/>
            <person name="Blaudez D."/>
            <person name="Buee M."/>
            <person name="Brokstein P."/>
            <person name="Canbaeck B."/>
            <person name="Cohen D."/>
            <person name="Courty P.E."/>
            <person name="Coutinho P.M."/>
            <person name="Delaruelle C."/>
            <person name="Detter J.C."/>
            <person name="Deveau A."/>
            <person name="DiFazio S."/>
            <person name="Duplessis S."/>
            <person name="Fraissinet-Tachet L."/>
            <person name="Lucic E."/>
            <person name="Frey-Klett P."/>
            <person name="Fourrey C."/>
            <person name="Feussner I."/>
            <person name="Gay G."/>
            <person name="Grimwood J."/>
            <person name="Hoegger P.J."/>
            <person name="Jain P."/>
            <person name="Kilaru S."/>
            <person name="Labbe J."/>
            <person name="Lin Y.C."/>
            <person name="Legue V."/>
            <person name="Le Tacon F."/>
            <person name="Marmeisse R."/>
            <person name="Melayah D."/>
            <person name="Montanini B."/>
            <person name="Muratet M."/>
            <person name="Nehls U."/>
            <person name="Niculita-Hirzel H."/>
            <person name="Oudot-Le Secq M.P."/>
            <person name="Peter M."/>
            <person name="Quesneville H."/>
            <person name="Rajashekar B."/>
            <person name="Reich M."/>
            <person name="Rouhier N."/>
            <person name="Schmutz J."/>
            <person name="Yin T."/>
            <person name="Chalot M."/>
            <person name="Henrissat B."/>
            <person name="Kuees U."/>
            <person name="Lucas S."/>
            <person name="Van de Peer Y."/>
            <person name="Podila G.K."/>
            <person name="Polle A."/>
            <person name="Pukkila P.J."/>
            <person name="Richardson P.M."/>
            <person name="Rouze P."/>
            <person name="Sanders I.R."/>
            <person name="Stajich J.E."/>
            <person name="Tunlid A."/>
            <person name="Tuskan G."/>
            <person name="Grigoriev I.V."/>
        </authorList>
    </citation>
    <scope>NUCLEOTIDE SEQUENCE [LARGE SCALE GENOMIC DNA]</scope>
    <source>
        <strain evidence="2">S238N-H82 / ATCC MYA-4686</strain>
    </source>
</reference>
<dbReference type="AlphaFoldDB" id="B0DLE6"/>
<dbReference type="EMBL" id="DS547117">
    <property type="protein sequence ID" value="EDR04634.1"/>
    <property type="molecule type" value="Genomic_DNA"/>
</dbReference>
<evidence type="ECO:0000313" key="1">
    <source>
        <dbReference type="EMBL" id="EDR04634.1"/>
    </source>
</evidence>
<dbReference type="Proteomes" id="UP000001194">
    <property type="component" value="Unassembled WGS sequence"/>
</dbReference>
<dbReference type="OrthoDB" id="2996712at2759"/>
<accession>B0DLE6</accession>
<evidence type="ECO:0000313" key="2">
    <source>
        <dbReference type="Proteomes" id="UP000001194"/>
    </source>
</evidence>
<proteinExistence type="predicted"/>
<name>B0DLE6_LACBS</name>
<organism evidence="2">
    <name type="scientific">Laccaria bicolor (strain S238N-H82 / ATCC MYA-4686)</name>
    <name type="common">Bicoloured deceiver</name>
    <name type="synonym">Laccaria laccata var. bicolor</name>
    <dbReference type="NCBI Taxonomy" id="486041"/>
    <lineage>
        <taxon>Eukaryota</taxon>
        <taxon>Fungi</taxon>
        <taxon>Dikarya</taxon>
        <taxon>Basidiomycota</taxon>
        <taxon>Agaricomycotina</taxon>
        <taxon>Agaricomycetes</taxon>
        <taxon>Agaricomycetidae</taxon>
        <taxon>Agaricales</taxon>
        <taxon>Agaricineae</taxon>
        <taxon>Hydnangiaceae</taxon>
        <taxon>Laccaria</taxon>
    </lineage>
</organism>
<protein>
    <submittedName>
        <fullName evidence="1">Predicted protein</fullName>
    </submittedName>
</protein>
<dbReference type="RefSeq" id="XP_001884806.1">
    <property type="nucleotide sequence ID" value="XM_001884771.1"/>
</dbReference>
<gene>
    <name evidence="1" type="ORF">LACBIDRAFT_330474</name>
</gene>
<sequence length="489" mass="53846">MSLYSNGINYCEPSSIIEIQDTIHRLGAATSKNAYDKISVFSTYWASDDTGAAKDSYLFIETIQKLHNVDACKYILSQEHTDMKLSRDVFNALPSGTLPSRRLFIFHYAGHSIAGSMAIFAPKIDQKFGTGPEINPSRLSKDLKAEASTQAGLDILFILDSFCTSNCMQGVKAKGASVEFVVGGARKDLNDPRTALDGGTFTQHWCAAFNKLLDSGNPFVSEDINKIVDPNSGYYNRKFSMLLLREGWDLPITFSYNNTIEPSLPSCPTVATVFYFREQPDSPSVKQLTEYLNNAPAPITVLGTVPIQSAYLSGTMLLLSMPLSLQELLPGSRVPIIHLKIVCRSPYDIVTNEALLDSYPALADVQADLGIVPPKAAVAIRWFKVGLVNEVERGLGKCAHWGAKMQLNVQAGQQSKYSNRPAAYGIRATQYQIPASPMPARSILQQAVPMTFGFKMARLLATFNVTSNVYQTSFPICLYSNLMEELWPP</sequence>
<dbReference type="HOGENOM" id="CLU_043686_0_0_1"/>
<keyword evidence="2" id="KW-1185">Reference proteome</keyword>
<dbReference type="GeneID" id="6080320"/>